<sequence length="477" mass="51029">MARPSIVPIALTLDDRTGFTLWAPPWEEDGEEWQAFLGTSEDDRARVHLFPTPAALAAFCRTRTDHDLADHPVWPVVVGLGPADLTPDDDHRYDLDGVYDIAAENPDRWAVEELAATIDIVTRLAECLDVEDDDEDDELTDANEGADVDDDIELERRPDSAASRGGEFGALAELVARPEIGSLGLGVEAFLGRSGEDAWVGVGGALDDLWEDVIEELGAHLDWTGGGTVSVDDYPSAAESDDDGYDEEDDAAEDDAAAARRPAGGATAAASAAAGVSTIARAGRIAAPPAEVARAAEFWEAVGILPVEVVVPEGAGLTLRCYVEDRARFLGRDGEVFLFDSPDELTRFCRGDEAHDLTEIASWPEVADTTTPPLPSDQDRYDLTELSDVLGEVADGAAGLVDHRVLAQQVEGVRDIAEYAGLTRVDELLRPDAPLGRAVATGERVPDTPLRAEDAAVLRPAWDEVVTEVSGALVFRD</sequence>
<keyword evidence="3" id="KW-1185">Reference proteome</keyword>
<feature type="compositionally biased region" description="Acidic residues" evidence="1">
    <location>
        <begin position="131"/>
        <end position="153"/>
    </location>
</feature>
<reference evidence="3" key="1">
    <citation type="submission" date="2016-10" db="EMBL/GenBank/DDBJ databases">
        <authorList>
            <person name="Varghese N."/>
            <person name="Submissions S."/>
        </authorList>
    </citation>
    <scope>NUCLEOTIDE SEQUENCE [LARGE SCALE GENOMIC DNA]</scope>
    <source>
        <strain evidence="3">DSM 45422</strain>
    </source>
</reference>
<dbReference type="RefSeq" id="WP_091156390.1">
    <property type="nucleotide sequence ID" value="NZ_FNOT01000006.1"/>
</dbReference>
<evidence type="ECO:0000313" key="2">
    <source>
        <dbReference type="EMBL" id="SDY31365.1"/>
    </source>
</evidence>
<dbReference type="OrthoDB" id="3350465at2"/>
<proteinExistence type="predicted"/>
<evidence type="ECO:0000313" key="3">
    <source>
        <dbReference type="Proteomes" id="UP000198921"/>
    </source>
</evidence>
<feature type="region of interest" description="Disordered" evidence="1">
    <location>
        <begin position="131"/>
        <end position="164"/>
    </location>
</feature>
<gene>
    <name evidence="2" type="ORF">SAMN05660209_02529</name>
</gene>
<organism evidence="2 3">
    <name type="scientific">Geodermatophilus africanus</name>
    <dbReference type="NCBI Taxonomy" id="1137993"/>
    <lineage>
        <taxon>Bacteria</taxon>
        <taxon>Bacillati</taxon>
        <taxon>Actinomycetota</taxon>
        <taxon>Actinomycetes</taxon>
        <taxon>Geodermatophilales</taxon>
        <taxon>Geodermatophilaceae</taxon>
        <taxon>Geodermatophilus</taxon>
    </lineage>
</organism>
<dbReference type="Proteomes" id="UP000198921">
    <property type="component" value="Unassembled WGS sequence"/>
</dbReference>
<name>A0A1H3IVK9_9ACTN</name>
<evidence type="ECO:0000256" key="1">
    <source>
        <dbReference type="SAM" id="MobiDB-lite"/>
    </source>
</evidence>
<feature type="compositionally biased region" description="Acidic residues" evidence="1">
    <location>
        <begin position="239"/>
        <end position="256"/>
    </location>
</feature>
<evidence type="ECO:0008006" key="4">
    <source>
        <dbReference type="Google" id="ProtNLM"/>
    </source>
</evidence>
<protein>
    <recommendedName>
        <fullName evidence="4">Primosomal protein</fullName>
    </recommendedName>
</protein>
<feature type="region of interest" description="Disordered" evidence="1">
    <location>
        <begin position="228"/>
        <end position="263"/>
    </location>
</feature>
<dbReference type="STRING" id="1137993.SAMN05660209_02529"/>
<dbReference type="EMBL" id="FNOT01000006">
    <property type="protein sequence ID" value="SDY31365.1"/>
    <property type="molecule type" value="Genomic_DNA"/>
</dbReference>
<dbReference type="AlphaFoldDB" id="A0A1H3IVK9"/>
<accession>A0A1H3IVK9</accession>